<reference evidence="2" key="1">
    <citation type="journal article" date="2009" name="Rice">
        <title>De Novo Next Generation Sequencing of Plant Genomes.</title>
        <authorList>
            <person name="Rounsley S."/>
            <person name="Marri P.R."/>
            <person name="Yu Y."/>
            <person name="He R."/>
            <person name="Sisneros N."/>
            <person name="Goicoechea J.L."/>
            <person name="Lee S.J."/>
            <person name="Angelova A."/>
            <person name="Kudrna D."/>
            <person name="Luo M."/>
            <person name="Affourtit J."/>
            <person name="Desany B."/>
            <person name="Knight J."/>
            <person name="Niazi F."/>
            <person name="Egholm M."/>
            <person name="Wing R.A."/>
        </authorList>
    </citation>
    <scope>NUCLEOTIDE SEQUENCE [LARGE SCALE GENOMIC DNA]</scope>
    <source>
        <strain evidence="2">cv. IRGC 105608</strain>
    </source>
</reference>
<evidence type="ECO:0000313" key="3">
    <source>
        <dbReference type="Proteomes" id="UP000026960"/>
    </source>
</evidence>
<reference evidence="2" key="2">
    <citation type="submission" date="2015-03" db="UniProtKB">
        <authorList>
            <consortium name="EnsemblPlants"/>
        </authorList>
    </citation>
    <scope>IDENTIFICATION</scope>
</reference>
<dbReference type="Gramene" id="OBART11G10800.1">
    <property type="protein sequence ID" value="OBART11G10800.1"/>
    <property type="gene ID" value="OBART11G10800"/>
</dbReference>
<evidence type="ECO:0000256" key="1">
    <source>
        <dbReference type="SAM" id="MobiDB-lite"/>
    </source>
</evidence>
<feature type="region of interest" description="Disordered" evidence="1">
    <location>
        <begin position="68"/>
        <end position="94"/>
    </location>
</feature>
<dbReference type="PaxDb" id="65489-OBART11G10800.1"/>
<dbReference type="Proteomes" id="UP000026960">
    <property type="component" value="Chromosome 11"/>
</dbReference>
<keyword evidence="3" id="KW-1185">Reference proteome</keyword>
<dbReference type="EnsemblPlants" id="OBART11G10800.1">
    <property type="protein sequence ID" value="OBART11G10800.1"/>
    <property type="gene ID" value="OBART11G10800"/>
</dbReference>
<accession>A0A0D3HKY6</accession>
<sequence length="187" mass="19785">MGAEAVEEAAQAGGEEEAAGKEAPDQAEPATTEKCFFVGNGRLSRGRGCSASITLCLGLPSSRAHACRAVPDGQNPPHPRPALHSISQSSRSFPPRPCLQPPWGRLCLSHAQTTEAGMDQRIGDGGQTGDGNPGRTTISELYPDPICGSPASILIMYWFCPYGLTAIIALKTSIYPKVTHCLLKLKK</sequence>
<name>A0A0D3HKY6_9ORYZ</name>
<organism evidence="2">
    <name type="scientific">Oryza barthii</name>
    <dbReference type="NCBI Taxonomy" id="65489"/>
    <lineage>
        <taxon>Eukaryota</taxon>
        <taxon>Viridiplantae</taxon>
        <taxon>Streptophyta</taxon>
        <taxon>Embryophyta</taxon>
        <taxon>Tracheophyta</taxon>
        <taxon>Spermatophyta</taxon>
        <taxon>Magnoliopsida</taxon>
        <taxon>Liliopsida</taxon>
        <taxon>Poales</taxon>
        <taxon>Poaceae</taxon>
        <taxon>BOP clade</taxon>
        <taxon>Oryzoideae</taxon>
        <taxon>Oryzeae</taxon>
        <taxon>Oryzinae</taxon>
        <taxon>Oryza</taxon>
    </lineage>
</organism>
<feature type="region of interest" description="Disordered" evidence="1">
    <location>
        <begin position="1"/>
        <end position="30"/>
    </location>
</feature>
<protein>
    <submittedName>
        <fullName evidence="2">Uncharacterized protein</fullName>
    </submittedName>
</protein>
<feature type="compositionally biased region" description="Low complexity" evidence="1">
    <location>
        <begin position="1"/>
        <end position="13"/>
    </location>
</feature>
<dbReference type="AlphaFoldDB" id="A0A0D3HKY6"/>
<proteinExistence type="predicted"/>
<dbReference type="HOGENOM" id="CLU_1449767_0_0_1"/>
<evidence type="ECO:0000313" key="2">
    <source>
        <dbReference type="EnsemblPlants" id="OBART11G10800.1"/>
    </source>
</evidence>